<proteinExistence type="inferred from homology"/>
<dbReference type="Pfam" id="PF00583">
    <property type="entry name" value="Acetyltransf_1"/>
    <property type="match status" value="1"/>
</dbReference>
<dbReference type="InterPro" id="IPR023801">
    <property type="entry name" value="His_deacetylse_dom"/>
</dbReference>
<keyword evidence="7" id="KW-1185">Reference proteome</keyword>
<dbReference type="EC" id="2.3.1.-" evidence="6"/>
<dbReference type="InterPro" id="IPR037138">
    <property type="entry name" value="His_deacetylse_dom_sf"/>
</dbReference>
<protein>
    <submittedName>
        <fullName evidence="6">GNAT family N-acetyltransferase</fullName>
        <ecNumber evidence="6">2.3.1.-</ecNumber>
    </submittedName>
</protein>
<name>A0ABW4ZBB0_9BACT</name>
<dbReference type="GO" id="GO:0016746">
    <property type="term" value="F:acyltransferase activity"/>
    <property type="evidence" value="ECO:0007669"/>
    <property type="project" value="UniProtKB-KW"/>
</dbReference>
<feature type="compositionally biased region" description="Basic and acidic residues" evidence="4">
    <location>
        <begin position="617"/>
        <end position="627"/>
    </location>
</feature>
<dbReference type="InterPro" id="IPR000182">
    <property type="entry name" value="GNAT_dom"/>
</dbReference>
<keyword evidence="3 6" id="KW-0808">Transferase</keyword>
<dbReference type="PRINTS" id="PR01270">
    <property type="entry name" value="HDASUPER"/>
</dbReference>
<evidence type="ECO:0000256" key="4">
    <source>
        <dbReference type="SAM" id="MobiDB-lite"/>
    </source>
</evidence>
<dbReference type="Gene3D" id="3.30.750.70">
    <property type="entry name" value="4-hydroxybutyrate coenzyme like domains"/>
    <property type="match status" value="1"/>
</dbReference>
<organism evidence="6 7">
    <name type="scientific">Rubritalea tangerina</name>
    <dbReference type="NCBI Taxonomy" id="430798"/>
    <lineage>
        <taxon>Bacteria</taxon>
        <taxon>Pseudomonadati</taxon>
        <taxon>Verrucomicrobiota</taxon>
        <taxon>Verrucomicrobiia</taxon>
        <taxon>Verrucomicrobiales</taxon>
        <taxon>Rubritaleaceae</taxon>
        <taxon>Rubritalea</taxon>
    </lineage>
</organism>
<comment type="similarity">
    <text evidence="1">Belongs to the histone deacetylase family.</text>
</comment>
<dbReference type="PROSITE" id="PS51186">
    <property type="entry name" value="GNAT"/>
    <property type="match status" value="1"/>
</dbReference>
<dbReference type="InterPro" id="IPR037171">
    <property type="entry name" value="NagB/RpiA_transferase-like"/>
</dbReference>
<dbReference type="RefSeq" id="WP_377089731.1">
    <property type="nucleotide sequence ID" value="NZ_JBHSJL010000014.1"/>
</dbReference>
<dbReference type="SUPFAM" id="SSF100950">
    <property type="entry name" value="NagB/RpiA/CoA transferase-like"/>
    <property type="match status" value="2"/>
</dbReference>
<dbReference type="Gene3D" id="3.40.1080.20">
    <property type="entry name" value="Acetyl-CoA hydrolase/transferase C-terminal domain"/>
    <property type="match status" value="1"/>
</dbReference>
<feature type="region of interest" description="Disordered" evidence="4">
    <location>
        <begin position="617"/>
        <end position="639"/>
    </location>
</feature>
<dbReference type="Proteomes" id="UP001597389">
    <property type="component" value="Unassembled WGS sequence"/>
</dbReference>
<evidence type="ECO:0000256" key="2">
    <source>
        <dbReference type="ARBA" id="ARBA00009632"/>
    </source>
</evidence>
<dbReference type="Gene3D" id="3.40.630.30">
    <property type="match status" value="1"/>
</dbReference>
<dbReference type="PANTHER" id="PTHR21432">
    <property type="entry name" value="ACETYL-COA HYDROLASE-RELATED"/>
    <property type="match status" value="1"/>
</dbReference>
<dbReference type="SUPFAM" id="SSF55729">
    <property type="entry name" value="Acyl-CoA N-acyltransferases (Nat)"/>
    <property type="match status" value="1"/>
</dbReference>
<dbReference type="InterPro" id="IPR026888">
    <property type="entry name" value="AcetylCoA_hyd_C"/>
</dbReference>
<gene>
    <name evidence="6" type="ORF">ACFSW8_09715</name>
</gene>
<dbReference type="InterPro" id="IPR046433">
    <property type="entry name" value="ActCoA_hydro"/>
</dbReference>
<dbReference type="InterPro" id="IPR038460">
    <property type="entry name" value="AcetylCoA_hyd_C_sf"/>
</dbReference>
<evidence type="ECO:0000256" key="3">
    <source>
        <dbReference type="ARBA" id="ARBA00022679"/>
    </source>
</evidence>
<comment type="similarity">
    <text evidence="2">Belongs to the acetyl-CoA hydrolase/transferase family.</text>
</comment>
<dbReference type="InterPro" id="IPR003702">
    <property type="entry name" value="ActCoA_hydro_N"/>
</dbReference>
<evidence type="ECO:0000256" key="1">
    <source>
        <dbReference type="ARBA" id="ARBA00005947"/>
    </source>
</evidence>
<dbReference type="InterPro" id="IPR016181">
    <property type="entry name" value="Acyl_CoA_acyltransferase"/>
</dbReference>
<dbReference type="Pfam" id="PF00850">
    <property type="entry name" value="Hist_deacetyl"/>
    <property type="match status" value="1"/>
</dbReference>
<dbReference type="SUPFAM" id="SSF52768">
    <property type="entry name" value="Arginase/deacetylase"/>
    <property type="match status" value="1"/>
</dbReference>
<keyword evidence="6" id="KW-0012">Acyltransferase</keyword>
<dbReference type="PANTHER" id="PTHR21432:SF20">
    <property type="entry name" value="ACETYL-COA HYDROLASE"/>
    <property type="match status" value="1"/>
</dbReference>
<feature type="compositionally biased region" description="Basic residues" evidence="4">
    <location>
        <begin position="628"/>
        <end position="639"/>
    </location>
</feature>
<dbReference type="CDD" id="cd04301">
    <property type="entry name" value="NAT_SF"/>
    <property type="match status" value="1"/>
</dbReference>
<dbReference type="Gene3D" id="3.40.1080.10">
    <property type="entry name" value="Glutaconate Coenzyme A-transferase"/>
    <property type="match status" value="1"/>
</dbReference>
<feature type="domain" description="N-acetyltransferase" evidence="5">
    <location>
        <begin position="449"/>
        <end position="606"/>
    </location>
</feature>
<dbReference type="Pfam" id="PF13336">
    <property type="entry name" value="AcetylCoA_hyd_C"/>
    <property type="match status" value="1"/>
</dbReference>
<evidence type="ECO:0000313" key="6">
    <source>
        <dbReference type="EMBL" id="MFD2159173.1"/>
    </source>
</evidence>
<evidence type="ECO:0000259" key="5">
    <source>
        <dbReference type="PROSITE" id="PS51186"/>
    </source>
</evidence>
<sequence>MQSLPWKKIIPNGGRVFIGGGAMVPFALIDQLLEQSEKFQDVELLHIHTLGDLPWVEARYEGNFRTNSFFLSRRMSEAVGEGWADYTPCPTSEVPRLFKSGVITLDAALIQVSPPDADGYVSLGLSTDVIYSALKSAKKVVAQINKHVPMTYGDTRIPLAQIDHYIECDAELPYLEQWEYKEHHKKIGEYAAQLIEDGSTLQVSMGNSPQAVLRALGKHSDLGIHTGCFTNEMMDLVKAGVVTNAKKAYQKGVSVASHCLGSQELYDFVHENKEIELHKSEWTNDPHRIAKNRQMVSINGAREIDLTGQVVRDSRGHRFYGGIGATQDFIRGAAMSEGGRPIIALASCDSDGSSRIVTGLTSGSGVCSSRGDVHYVVTEYGVANLVGQTIRQRVLRLVEIAHPDVRESLLEGARMQKWIPEIYGFNPSGIHDKDAGIDIKRVEFGSIQYMMRPMHPSDVRSLQQFFYAQDEETIRLRYGHAMPVLDEGSAYRMSAVDQSHDLALGIFYRDNHRELLRAVGRFYLDSGGKSAEVAFLVHEKARRKGIANFLLSEIAKIAQERGVETFWASVQKRNEPMIQLFMNRGAERERVPGDDSDEFTMSVASLVKQAEQWEKKRAKRGKAEVSKPTKKAAVKTKPVRKKRKKAAKVALWSSEELLKHDTGPGHPESAVRYQSVLNRLDSAFPKMKRIDDRFASVAEVTLVHSAHYHDMVKMDVENFAERLRTGDTAICEYSYDAAVLSTGGVLNAVDAIFTGEVDHVFCAVRPPGHHATADLGMGFCIFNHVAIAARYAQSNYGIERVAILDWDVHCGNGTQEIFYDDPSVLYFSTHQLGLFTQSGQANEVGAGKGKGTTVNVPLAAGAGDAEILEAWGAPLKAKLKAFKPELIIISAGFDAAEGDPLADLNVSPEGFAALTKLVSKYAAKWSEGRVLSVLEGGYEPPLLADCVEAHVRALKG</sequence>
<dbReference type="Pfam" id="PF02550">
    <property type="entry name" value="AcetylCoA_hydro"/>
    <property type="match status" value="1"/>
</dbReference>
<accession>A0ABW4ZBB0</accession>
<dbReference type="CDD" id="cd09992">
    <property type="entry name" value="HDAC_classII"/>
    <property type="match status" value="1"/>
</dbReference>
<dbReference type="InterPro" id="IPR000286">
    <property type="entry name" value="HDACs"/>
</dbReference>
<dbReference type="InterPro" id="IPR023696">
    <property type="entry name" value="Ureohydrolase_dom_sf"/>
</dbReference>
<dbReference type="EMBL" id="JBHUJB010000038">
    <property type="protein sequence ID" value="MFD2159173.1"/>
    <property type="molecule type" value="Genomic_DNA"/>
</dbReference>
<evidence type="ECO:0000313" key="7">
    <source>
        <dbReference type="Proteomes" id="UP001597389"/>
    </source>
</evidence>
<comment type="caution">
    <text evidence="6">The sequence shown here is derived from an EMBL/GenBank/DDBJ whole genome shotgun (WGS) entry which is preliminary data.</text>
</comment>
<reference evidence="7" key="1">
    <citation type="journal article" date="2019" name="Int. J. Syst. Evol. Microbiol.">
        <title>The Global Catalogue of Microorganisms (GCM) 10K type strain sequencing project: providing services to taxonomists for standard genome sequencing and annotation.</title>
        <authorList>
            <consortium name="The Broad Institute Genomics Platform"/>
            <consortium name="The Broad Institute Genome Sequencing Center for Infectious Disease"/>
            <person name="Wu L."/>
            <person name="Ma J."/>
        </authorList>
    </citation>
    <scope>NUCLEOTIDE SEQUENCE [LARGE SCALE GENOMIC DNA]</scope>
    <source>
        <strain evidence="7">CCUG 57942</strain>
    </source>
</reference>
<dbReference type="Gene3D" id="3.40.800.20">
    <property type="entry name" value="Histone deacetylase domain"/>
    <property type="match status" value="1"/>
</dbReference>